<dbReference type="InterPro" id="IPR000182">
    <property type="entry name" value="GNAT_dom"/>
</dbReference>
<evidence type="ECO:0000313" key="3">
    <source>
        <dbReference type="Proteomes" id="UP000450000"/>
    </source>
</evidence>
<proteinExistence type="predicted"/>
<dbReference type="GO" id="GO:0016747">
    <property type="term" value="F:acyltransferase activity, transferring groups other than amino-acyl groups"/>
    <property type="evidence" value="ECO:0007669"/>
    <property type="project" value="InterPro"/>
</dbReference>
<dbReference type="InterPro" id="IPR016181">
    <property type="entry name" value="Acyl_CoA_acyltransferase"/>
</dbReference>
<dbReference type="Proteomes" id="UP000450000">
    <property type="component" value="Unassembled WGS sequence"/>
</dbReference>
<sequence>MSEPKIVLAGDKLGLGLTRADMLPEYHRWETDPGSVLGYGAQLPPTLEARRARWERNTQDRTHSAFEVVRLEDNTPVGMSVLNVNFRKQTAEFVLGIAPEARGNRYAVEATRLTLDWGFNLAGLRAIWLKVLEPNVSAVKAYERAGFSYQGRQRRAGTWMGREVDELLMDILREEFHSPSWAASRPGLEL</sequence>
<evidence type="ECO:0000259" key="1">
    <source>
        <dbReference type="PROSITE" id="PS51186"/>
    </source>
</evidence>
<dbReference type="PROSITE" id="PS51186">
    <property type="entry name" value="GNAT"/>
    <property type="match status" value="1"/>
</dbReference>
<dbReference type="PANTHER" id="PTHR43415">
    <property type="entry name" value="SPERMIDINE N(1)-ACETYLTRANSFERASE"/>
    <property type="match status" value="1"/>
</dbReference>
<gene>
    <name evidence="2" type="ORF">F7Q99_01215</name>
</gene>
<keyword evidence="2" id="KW-0808">Transferase</keyword>
<keyword evidence="3" id="KW-1185">Reference proteome</keyword>
<name>A0A6N7KHH8_9ACTN</name>
<dbReference type="Pfam" id="PF13302">
    <property type="entry name" value="Acetyltransf_3"/>
    <property type="match status" value="1"/>
</dbReference>
<dbReference type="EMBL" id="WBOF01000001">
    <property type="protein sequence ID" value="MQS10932.1"/>
    <property type="molecule type" value="Genomic_DNA"/>
</dbReference>
<dbReference type="Gene3D" id="3.40.630.30">
    <property type="match status" value="1"/>
</dbReference>
<reference evidence="2 3" key="1">
    <citation type="submission" date="2019-09" db="EMBL/GenBank/DDBJ databases">
        <title>Genome Sequences of Streptomyces kaniharaensis ATCC 21070.</title>
        <authorList>
            <person name="Zhu W."/>
            <person name="De Crecy-Lagard V."/>
            <person name="Richards N.G."/>
        </authorList>
    </citation>
    <scope>NUCLEOTIDE SEQUENCE [LARGE SCALE GENOMIC DNA]</scope>
    <source>
        <strain evidence="2 3">SF-557</strain>
    </source>
</reference>
<protein>
    <submittedName>
        <fullName evidence="2">GNAT family N-acetyltransferase</fullName>
    </submittedName>
</protein>
<dbReference type="AlphaFoldDB" id="A0A6N7KHH8"/>
<comment type="caution">
    <text evidence="2">The sequence shown here is derived from an EMBL/GenBank/DDBJ whole genome shotgun (WGS) entry which is preliminary data.</text>
</comment>
<dbReference type="RefSeq" id="WP_153459671.1">
    <property type="nucleotide sequence ID" value="NZ_WBOF01000001.1"/>
</dbReference>
<dbReference type="SUPFAM" id="SSF55729">
    <property type="entry name" value="Acyl-CoA N-acyltransferases (Nat)"/>
    <property type="match status" value="1"/>
</dbReference>
<organism evidence="2 3">
    <name type="scientific">Streptomyces kaniharaensis</name>
    <dbReference type="NCBI Taxonomy" id="212423"/>
    <lineage>
        <taxon>Bacteria</taxon>
        <taxon>Bacillati</taxon>
        <taxon>Actinomycetota</taxon>
        <taxon>Actinomycetes</taxon>
        <taxon>Kitasatosporales</taxon>
        <taxon>Streptomycetaceae</taxon>
        <taxon>Streptomyces</taxon>
    </lineage>
</organism>
<accession>A0A6N7KHH8</accession>
<evidence type="ECO:0000313" key="2">
    <source>
        <dbReference type="EMBL" id="MQS10932.1"/>
    </source>
</evidence>
<feature type="domain" description="N-acetyltransferase" evidence="1">
    <location>
        <begin position="24"/>
        <end position="174"/>
    </location>
</feature>
<dbReference type="OrthoDB" id="9814648at2"/>
<dbReference type="PANTHER" id="PTHR43415:SF3">
    <property type="entry name" value="GNAT-FAMILY ACETYLTRANSFERASE"/>
    <property type="match status" value="1"/>
</dbReference>